<keyword evidence="3" id="KW-1185">Reference proteome</keyword>
<dbReference type="EMBL" id="CP038254">
    <property type="protein sequence ID" value="QBR83047.1"/>
    <property type="molecule type" value="Genomic_DNA"/>
</dbReference>
<name>A0A0W0V4A6_9GAMM</name>
<dbReference type="Proteomes" id="UP000054761">
    <property type="component" value="Unassembled WGS sequence"/>
</dbReference>
<dbReference type="RefSeq" id="WP_058502586.1">
    <property type="nucleotide sequence ID" value="NZ_CAAAJA010000034.1"/>
</dbReference>
<dbReference type="InterPro" id="IPR022254">
    <property type="entry name" value="DUF3775"/>
</dbReference>
<dbReference type="Pfam" id="PF12616">
    <property type="entry name" value="DUF3775"/>
    <property type="match status" value="1"/>
</dbReference>
<sequence length="132" mass="15535">MADINILNINPEMVCSLIVKAREFHAKEEVTFSEENPQTEYEYDWAQILADHQDDFTYLEVKNVIKSLSYDEQIDLLSLMYLGRDDFDDWESAHQAAINNFIPNLTDYLLAHPYIADYWESALDILEYNCEK</sequence>
<reference evidence="1 3" key="1">
    <citation type="submission" date="2015-11" db="EMBL/GenBank/DDBJ databases">
        <title>Genomic analysis of 38 Legionella species identifies large and diverse effector repertoires.</title>
        <authorList>
            <person name="Burstein D."/>
            <person name="Amaro F."/>
            <person name="Zusman T."/>
            <person name="Lifshitz Z."/>
            <person name="Cohen O."/>
            <person name="Gilbert J.A."/>
            <person name="Pupko T."/>
            <person name="Shuman H.A."/>
            <person name="Segal G."/>
        </authorList>
    </citation>
    <scope>NUCLEOTIDE SEQUENCE [LARGE SCALE GENOMIC DNA]</scope>
    <source>
        <strain evidence="1 3">Bercovier 4</strain>
    </source>
</reference>
<evidence type="ECO:0000313" key="1">
    <source>
        <dbReference type="EMBL" id="KTD14946.1"/>
    </source>
</evidence>
<protein>
    <submittedName>
        <fullName evidence="2">DUF3775 domain-containing protein</fullName>
    </submittedName>
</protein>
<evidence type="ECO:0000313" key="2">
    <source>
        <dbReference type="EMBL" id="QBR83047.1"/>
    </source>
</evidence>
<dbReference type="OrthoDB" id="5641374at2"/>
<gene>
    <name evidence="2" type="ORF">E3983_00955</name>
    <name evidence="1" type="ORF">Lisr_2291</name>
</gene>
<dbReference type="PATRIC" id="fig|454.4.peg.2508"/>
<reference evidence="2 4" key="2">
    <citation type="submission" date="2019-03" db="EMBL/GenBank/DDBJ databases">
        <title>Diverse conjugative elements silence natural transformation in Legionella species.</title>
        <authorList>
            <person name="Durieux I."/>
            <person name="Ginevra C."/>
            <person name="Attaiech L."/>
            <person name="Picq K."/>
            <person name="Juan P.A."/>
            <person name="Jarraud S."/>
            <person name="Charpentier X."/>
        </authorList>
    </citation>
    <scope>NUCLEOTIDE SEQUENCE [LARGE SCALE GENOMIC DNA]</scope>
    <source>
        <strain evidence="2 4">HL-0427-4011</strain>
    </source>
</reference>
<dbReference type="STRING" id="454.Lisr_2291"/>
<dbReference type="AlphaFoldDB" id="A0A0W0V4A6"/>
<dbReference type="EMBL" id="LNYH01000147">
    <property type="protein sequence ID" value="KTD14946.1"/>
    <property type="molecule type" value="Genomic_DNA"/>
</dbReference>
<evidence type="ECO:0000313" key="3">
    <source>
        <dbReference type="Proteomes" id="UP000054761"/>
    </source>
</evidence>
<evidence type="ECO:0000313" key="4">
    <source>
        <dbReference type="Proteomes" id="UP000295517"/>
    </source>
</evidence>
<proteinExistence type="predicted"/>
<organism evidence="1 3">
    <name type="scientific">Legionella israelensis</name>
    <dbReference type="NCBI Taxonomy" id="454"/>
    <lineage>
        <taxon>Bacteria</taxon>
        <taxon>Pseudomonadati</taxon>
        <taxon>Pseudomonadota</taxon>
        <taxon>Gammaproteobacteria</taxon>
        <taxon>Legionellales</taxon>
        <taxon>Legionellaceae</taxon>
        <taxon>Legionella</taxon>
    </lineage>
</organism>
<accession>A0A0W0V4A6</accession>
<dbReference type="Proteomes" id="UP000295517">
    <property type="component" value="Chromosome"/>
</dbReference>